<dbReference type="SMART" id="SM00267">
    <property type="entry name" value="GGDEF"/>
    <property type="match status" value="1"/>
</dbReference>
<dbReference type="InterPro" id="IPR033479">
    <property type="entry name" value="dCache_1"/>
</dbReference>
<proteinExistence type="predicted"/>
<dbReference type="PROSITE" id="PS50887">
    <property type="entry name" value="GGDEF"/>
    <property type="match status" value="1"/>
</dbReference>
<dbReference type="EMBL" id="CP031146">
    <property type="protein sequence ID" value="AXM94461.1"/>
    <property type="molecule type" value="Genomic_DNA"/>
</dbReference>
<reference evidence="12 13" key="1">
    <citation type="submission" date="2018-07" db="EMBL/GenBank/DDBJ databases">
        <title>Complete genome sequence of a Pseudomonas plecoglossicida strain pathogenic to the marine fish, Larimichthys crocea.</title>
        <authorList>
            <person name="Tao Z."/>
        </authorList>
    </citation>
    <scope>NUCLEOTIDE SEQUENCE [LARGE SCALE GENOMIC DNA]</scope>
    <source>
        <strain evidence="12 13">XSDHY-P</strain>
    </source>
</reference>
<evidence type="ECO:0000256" key="1">
    <source>
        <dbReference type="ARBA" id="ARBA00001946"/>
    </source>
</evidence>
<feature type="domain" description="GGDEF" evidence="11">
    <location>
        <begin position="393"/>
        <end position="521"/>
    </location>
</feature>
<dbReference type="FunFam" id="3.30.70.270:FF:000001">
    <property type="entry name" value="Diguanylate cyclase domain protein"/>
    <property type="match status" value="1"/>
</dbReference>
<accession>A0AAD0QTR2</accession>
<comment type="cofactor">
    <cofactor evidence="1">
        <name>Mg(2+)</name>
        <dbReference type="ChEBI" id="CHEBI:18420"/>
    </cofactor>
</comment>
<evidence type="ECO:0000256" key="2">
    <source>
        <dbReference type="ARBA" id="ARBA00004533"/>
    </source>
</evidence>
<dbReference type="EC" id="2.7.7.65" evidence="4"/>
<dbReference type="GO" id="GO:0043709">
    <property type="term" value="P:cell adhesion involved in single-species biofilm formation"/>
    <property type="evidence" value="ECO:0007669"/>
    <property type="project" value="TreeGrafter"/>
</dbReference>
<dbReference type="RefSeq" id="WP_016395105.1">
    <property type="nucleotide sequence ID" value="NZ_CP031146.1"/>
</dbReference>
<dbReference type="CDD" id="cd01949">
    <property type="entry name" value="GGDEF"/>
    <property type="match status" value="1"/>
</dbReference>
<dbReference type="InterPro" id="IPR043128">
    <property type="entry name" value="Rev_trsase/Diguanyl_cyclase"/>
</dbReference>
<gene>
    <name evidence="12" type="ORF">DVB73_00755</name>
</gene>
<evidence type="ECO:0000256" key="10">
    <source>
        <dbReference type="SAM" id="Phobius"/>
    </source>
</evidence>
<feature type="transmembrane region" description="Helical" evidence="10">
    <location>
        <begin position="288"/>
        <end position="310"/>
    </location>
</feature>
<dbReference type="InterPro" id="IPR029151">
    <property type="entry name" value="Sensor-like_sf"/>
</dbReference>
<dbReference type="Pfam" id="PF02743">
    <property type="entry name" value="dCache_1"/>
    <property type="match status" value="1"/>
</dbReference>
<dbReference type="Gene3D" id="3.30.450.20">
    <property type="entry name" value="PAS domain"/>
    <property type="match status" value="1"/>
</dbReference>
<evidence type="ECO:0000256" key="6">
    <source>
        <dbReference type="ARBA" id="ARBA00022692"/>
    </source>
</evidence>
<dbReference type="AlphaFoldDB" id="A0AAD0QTR2"/>
<name>A0AAD0QTR2_PSEDL</name>
<evidence type="ECO:0000256" key="7">
    <source>
        <dbReference type="ARBA" id="ARBA00022989"/>
    </source>
</evidence>
<protein>
    <recommendedName>
        <fullName evidence="4">diguanylate cyclase</fullName>
        <ecNumber evidence="4">2.7.7.65</ecNumber>
    </recommendedName>
</protein>
<sequence>MKRIWPLLLDLRALVLLFVLLSGLATVCNSLIVAYRIQRDALVDSTLEANRAYAAKLASSIEAFLHSAQRRMKYSALILADHWDDPAVLSAEANRLRDQDLDLNAVAIVAADGRVLQTAPKVLRSGHDATLDSALMEQTLHARKPMVSSAYTSRSGHLVLFISQPVTRATGEFLGVIGSSVYLRQQSALHTLISSHFHHEGTLVFVVDDNRRVLYHPDQRRIGEIFSASPAVDLALRGEYGAMQVSDRDQAQMLAGYAPVVGTGLAIIAEQPRQRTLAPLSELMGQTLIGMLPASIIGLGLILAGTNLIVRPLRQLSITATQLTAPQAESQLLNVQAWYRDAAAIRRALLSGVRLLQQTLGRLNQEAQSDVLTGLANRRAMSTFLELLTQTEQPYAVLALDIDHFKRVNDVFGHDVGDLVLRHVADILKINSRASDLACRSGGEEFILIMPDTPLAAAETIAQRIRENVATSQTPAVGRLTLSVGVACRDEQAPTAEAVLKLSDERLYKAKQQGRNKVVSG</sequence>
<keyword evidence="5" id="KW-1003">Cell membrane</keyword>
<dbReference type="CDD" id="cd18774">
    <property type="entry name" value="PDC2_HK_sensor"/>
    <property type="match status" value="1"/>
</dbReference>
<dbReference type="InterPro" id="IPR029787">
    <property type="entry name" value="Nucleotide_cyclase"/>
</dbReference>
<dbReference type="SUPFAM" id="SSF55073">
    <property type="entry name" value="Nucleotide cyclase"/>
    <property type="match status" value="1"/>
</dbReference>
<evidence type="ECO:0000256" key="3">
    <source>
        <dbReference type="ARBA" id="ARBA00004651"/>
    </source>
</evidence>
<evidence type="ECO:0000259" key="11">
    <source>
        <dbReference type="PROSITE" id="PS50887"/>
    </source>
</evidence>
<dbReference type="GO" id="GO:1902201">
    <property type="term" value="P:negative regulation of bacterial-type flagellum-dependent cell motility"/>
    <property type="evidence" value="ECO:0007669"/>
    <property type="project" value="TreeGrafter"/>
</dbReference>
<keyword evidence="8 10" id="KW-0472">Membrane</keyword>
<comment type="catalytic activity">
    <reaction evidence="9">
        <text>2 GTP = 3',3'-c-di-GMP + 2 diphosphate</text>
        <dbReference type="Rhea" id="RHEA:24898"/>
        <dbReference type="ChEBI" id="CHEBI:33019"/>
        <dbReference type="ChEBI" id="CHEBI:37565"/>
        <dbReference type="ChEBI" id="CHEBI:58805"/>
        <dbReference type="EC" id="2.7.7.65"/>
    </reaction>
</comment>
<evidence type="ECO:0000256" key="5">
    <source>
        <dbReference type="ARBA" id="ARBA00022475"/>
    </source>
</evidence>
<dbReference type="InterPro" id="IPR050469">
    <property type="entry name" value="Diguanylate_Cyclase"/>
</dbReference>
<dbReference type="PANTHER" id="PTHR45138:SF9">
    <property type="entry name" value="DIGUANYLATE CYCLASE DGCM-RELATED"/>
    <property type="match status" value="1"/>
</dbReference>
<comment type="subcellular location">
    <subcellularLocation>
        <location evidence="2">Cell inner membrane</location>
    </subcellularLocation>
    <subcellularLocation>
        <location evidence="3">Cell membrane</location>
        <topology evidence="3">Multi-pass membrane protein</topology>
    </subcellularLocation>
</comment>
<evidence type="ECO:0000313" key="12">
    <source>
        <dbReference type="EMBL" id="AXM94461.1"/>
    </source>
</evidence>
<dbReference type="Pfam" id="PF00990">
    <property type="entry name" value="GGDEF"/>
    <property type="match status" value="1"/>
</dbReference>
<dbReference type="GO" id="GO:0005886">
    <property type="term" value="C:plasma membrane"/>
    <property type="evidence" value="ECO:0007669"/>
    <property type="project" value="UniProtKB-SubCell"/>
</dbReference>
<dbReference type="GO" id="GO:0052621">
    <property type="term" value="F:diguanylate cyclase activity"/>
    <property type="evidence" value="ECO:0007669"/>
    <property type="project" value="UniProtKB-EC"/>
</dbReference>
<dbReference type="CDD" id="cd18773">
    <property type="entry name" value="PDC1_HK_sensor"/>
    <property type="match status" value="1"/>
</dbReference>
<dbReference type="SUPFAM" id="SSF103190">
    <property type="entry name" value="Sensory domain-like"/>
    <property type="match status" value="2"/>
</dbReference>
<dbReference type="InterPro" id="IPR000160">
    <property type="entry name" value="GGDEF_dom"/>
</dbReference>
<evidence type="ECO:0000313" key="13">
    <source>
        <dbReference type="Proteomes" id="UP000256503"/>
    </source>
</evidence>
<keyword evidence="7 10" id="KW-1133">Transmembrane helix</keyword>
<dbReference type="GeneID" id="49611934"/>
<dbReference type="PANTHER" id="PTHR45138">
    <property type="entry name" value="REGULATORY COMPONENTS OF SENSORY TRANSDUCTION SYSTEM"/>
    <property type="match status" value="1"/>
</dbReference>
<dbReference type="Gene3D" id="3.30.70.270">
    <property type="match status" value="1"/>
</dbReference>
<dbReference type="NCBIfam" id="TIGR00254">
    <property type="entry name" value="GGDEF"/>
    <property type="match status" value="1"/>
</dbReference>
<evidence type="ECO:0000256" key="8">
    <source>
        <dbReference type="ARBA" id="ARBA00023136"/>
    </source>
</evidence>
<evidence type="ECO:0000256" key="9">
    <source>
        <dbReference type="ARBA" id="ARBA00034247"/>
    </source>
</evidence>
<dbReference type="Proteomes" id="UP000256503">
    <property type="component" value="Chromosome"/>
</dbReference>
<keyword evidence="6 10" id="KW-0812">Transmembrane</keyword>
<evidence type="ECO:0000256" key="4">
    <source>
        <dbReference type="ARBA" id="ARBA00012528"/>
    </source>
</evidence>
<organism evidence="12 13">
    <name type="scientific">Pseudomonas plecoglossicida</name>
    <dbReference type="NCBI Taxonomy" id="70775"/>
    <lineage>
        <taxon>Bacteria</taxon>
        <taxon>Pseudomonadati</taxon>
        <taxon>Pseudomonadota</taxon>
        <taxon>Gammaproteobacteria</taxon>
        <taxon>Pseudomonadales</taxon>
        <taxon>Pseudomonadaceae</taxon>
        <taxon>Pseudomonas</taxon>
    </lineage>
</organism>